<gene>
    <name evidence="2" type="ORF">AB1Y20_013084</name>
</gene>
<accession>A0AB34IMB4</accession>
<evidence type="ECO:0000313" key="2">
    <source>
        <dbReference type="EMBL" id="KAL1500427.1"/>
    </source>
</evidence>
<evidence type="ECO:0000256" key="1">
    <source>
        <dbReference type="SAM" id="SignalP"/>
    </source>
</evidence>
<feature type="signal peptide" evidence="1">
    <location>
        <begin position="1"/>
        <end position="23"/>
    </location>
</feature>
<evidence type="ECO:0000313" key="3">
    <source>
        <dbReference type="Proteomes" id="UP001515480"/>
    </source>
</evidence>
<comment type="caution">
    <text evidence="2">The sequence shown here is derived from an EMBL/GenBank/DDBJ whole genome shotgun (WGS) entry which is preliminary data.</text>
</comment>
<dbReference type="AlphaFoldDB" id="A0AB34IMB4"/>
<keyword evidence="1" id="KW-0732">Signal</keyword>
<organism evidence="2 3">
    <name type="scientific">Prymnesium parvum</name>
    <name type="common">Toxic golden alga</name>
    <dbReference type="NCBI Taxonomy" id="97485"/>
    <lineage>
        <taxon>Eukaryota</taxon>
        <taxon>Haptista</taxon>
        <taxon>Haptophyta</taxon>
        <taxon>Prymnesiophyceae</taxon>
        <taxon>Prymnesiales</taxon>
        <taxon>Prymnesiaceae</taxon>
        <taxon>Prymnesium</taxon>
    </lineage>
</organism>
<keyword evidence="3" id="KW-1185">Reference proteome</keyword>
<dbReference type="EMBL" id="JBGBPQ010000023">
    <property type="protein sequence ID" value="KAL1500427.1"/>
    <property type="molecule type" value="Genomic_DNA"/>
</dbReference>
<name>A0AB34IMB4_PRYPA</name>
<protein>
    <recommendedName>
        <fullName evidence="4">HTTM domain-containing protein</fullName>
    </recommendedName>
</protein>
<dbReference type="Proteomes" id="UP001515480">
    <property type="component" value="Unassembled WGS sequence"/>
</dbReference>
<evidence type="ECO:0008006" key="4">
    <source>
        <dbReference type="Google" id="ProtNLM"/>
    </source>
</evidence>
<sequence>MWVLQLDLLLLAALLGHLVRSRASPLRPLSPAAGDEIVQSIGPTVRALLSIFYFAAAFWKVNHAFLDARYSCAPVFLMQQLDFLPFDLPDAAVSAIASLAPAAVLTIEFAVPAALLLGRRPGVLAVLALHLVIAICPPPNNIGCFGVATCSRLFLLVPDETSAFLAALPSRPRTAAAAVAAAAALLALTQSMHPPGSPVDLAVPYLFLLGATYALALRSPPPPRPSAAPLRLAHVAVGAVYALGLPALGGDMGTPNMFSNLRMHGGSNHLIAPTALLHRWLHAAPAADGTRGAFAGGLVRVEASTLRTLNAMYPGDLSGSFSARTRRRLQQVGHHPGFFVPMTGRTAALDPGPPFVPHASPLGEAFVPYTLRALELRRLLAEARRGGEPFSLAYSRLPGAEGDEAWRATARDGPQVRVSDDGVGGRNCTAGGRPCAEDELARLPEPAYVAQRLMFSKPYPILEGWSEHFLCSE</sequence>
<feature type="chain" id="PRO_5044189107" description="HTTM domain-containing protein" evidence="1">
    <location>
        <begin position="24"/>
        <end position="473"/>
    </location>
</feature>
<proteinExistence type="predicted"/>
<reference evidence="2 3" key="1">
    <citation type="journal article" date="2024" name="Science">
        <title>Giant polyketide synthase enzymes in the biosynthesis of giant marine polyether toxins.</title>
        <authorList>
            <person name="Fallon T.R."/>
            <person name="Shende V.V."/>
            <person name="Wierzbicki I.H."/>
            <person name="Pendleton A.L."/>
            <person name="Watervoot N.F."/>
            <person name="Auber R.P."/>
            <person name="Gonzalez D.J."/>
            <person name="Wisecaver J.H."/>
            <person name="Moore B.S."/>
        </authorList>
    </citation>
    <scope>NUCLEOTIDE SEQUENCE [LARGE SCALE GENOMIC DNA]</scope>
    <source>
        <strain evidence="2 3">12B1</strain>
    </source>
</reference>